<dbReference type="HOGENOM" id="CLU_325905_0_0_10"/>
<dbReference type="AlphaFoldDB" id="L1NI56"/>
<name>L1NI56_9PORP</name>
<sequence>MIFTLALALLPTLGQAKEVKKPSRQTTQVQSDLAKRRVAFKEGKLFDIFQSKMTPEERDALTFLYAYMPSNDLINRSGQFFLDHVRSSLRARQELPWGKSVPQREWLHFVLPPRVNNEALDSARLVLYDELKDRVKGLSLKEAVLEVNHWCHEHVVYTPSDSRTSSPLATIRTAYGRCGEESTLLVAALRTVGIPARQVYTPRWAHTDDNHAWVEAWVDGQWYFLGACESEPVLNLAWFNAPVSRAMLVHTKAFGRYDGPEAVISRTPTYTEINVIDNYAHTGKIIVEVVDAKGQVQPHTSVDFKVYNYGEFHTVARQETDAKGRTTFIAGRGDMILYASQAVGNSFRYGLKQVTFGKDSLVRLALNHSPEEKLDLDFTITPPREDARYPEVTKEQRAENDRRMAEEDSIRVRYVSTFLTKQLDGLDARGNWQTIRTFVDTAKDKEQALALLRVISAKDLRDVELEVLRDHLTNTKPLEAFASDAALVMNYIYNPRVSTEPLTSYKSLFLSAVPQELQKAFRSSPEALRQWCIRSIAIDEANNPLSYPIEPLGVWRTRRADRHSLGIFFVSLARTMGWPARIDGVTGKVQYYEGKAWHDVTFEASAHKATAQQGTLRLSYKDNGIIDNPKYYYQFTLSKFGKDGSLDLLSYDEGDNGLEQGTSWAKTFKDGAPMDAGHYLLVSGSRLASGSVLVNVKTLSISAGKTTDEALVMRRDTTAVAVLGSFNSENLYGYLGEAQALTKTSDIAAAQPQERSLLSTTGRGYYILGILGAGEEPTNHALKDIIAEREVFEHWGRSLVLLFKDETIRSRYRSEDFQGLPKGTVFGIDATGKILDELRISMKLRSGDLPVFVIADTFNRVVFVSQGYTIGLGRQLRSVITALEQEQCTEPTRTCAQP</sequence>
<dbReference type="STRING" id="1127696.HMPREF9134_00167"/>
<feature type="domain" description="Transglutaminase-like" evidence="1">
    <location>
        <begin position="170"/>
        <end position="229"/>
    </location>
</feature>
<dbReference type="Gene3D" id="3.10.620.30">
    <property type="match status" value="1"/>
</dbReference>
<dbReference type="PATRIC" id="fig|1127696.3.peg.141"/>
<dbReference type="eggNOG" id="COG1305">
    <property type="taxonomic scope" value="Bacteria"/>
</dbReference>
<evidence type="ECO:0000259" key="1">
    <source>
        <dbReference type="SMART" id="SM00460"/>
    </source>
</evidence>
<dbReference type="InterPro" id="IPR038765">
    <property type="entry name" value="Papain-like_cys_pep_sf"/>
</dbReference>
<organism evidence="2 3">
    <name type="scientific">Porphyromonas catoniae F0037</name>
    <dbReference type="NCBI Taxonomy" id="1127696"/>
    <lineage>
        <taxon>Bacteria</taxon>
        <taxon>Pseudomonadati</taxon>
        <taxon>Bacteroidota</taxon>
        <taxon>Bacteroidia</taxon>
        <taxon>Bacteroidales</taxon>
        <taxon>Porphyromonadaceae</taxon>
        <taxon>Porphyromonas</taxon>
    </lineage>
</organism>
<evidence type="ECO:0000313" key="2">
    <source>
        <dbReference type="EMBL" id="EKY03063.1"/>
    </source>
</evidence>
<dbReference type="SMART" id="SM00460">
    <property type="entry name" value="TGc"/>
    <property type="match status" value="1"/>
</dbReference>
<dbReference type="EMBL" id="AMEQ01000005">
    <property type="protein sequence ID" value="EKY03063.1"/>
    <property type="molecule type" value="Genomic_DNA"/>
</dbReference>
<evidence type="ECO:0000313" key="3">
    <source>
        <dbReference type="Proteomes" id="UP000010408"/>
    </source>
</evidence>
<reference evidence="2 3" key="1">
    <citation type="submission" date="2012-05" db="EMBL/GenBank/DDBJ databases">
        <authorList>
            <person name="Weinstock G."/>
            <person name="Sodergren E."/>
            <person name="Lobos E.A."/>
            <person name="Fulton L."/>
            <person name="Fulton R."/>
            <person name="Courtney L."/>
            <person name="Fronick C."/>
            <person name="O'Laughlin M."/>
            <person name="Godfrey J."/>
            <person name="Wilson R.M."/>
            <person name="Miner T."/>
            <person name="Farmer C."/>
            <person name="Delehaunty K."/>
            <person name="Cordes M."/>
            <person name="Minx P."/>
            <person name="Tomlinson C."/>
            <person name="Chen J."/>
            <person name="Wollam A."/>
            <person name="Pepin K.H."/>
            <person name="Bhonagiri V."/>
            <person name="Zhang X."/>
            <person name="Suruliraj S."/>
            <person name="Warren W."/>
            <person name="Mitreva M."/>
            <person name="Mardis E.R."/>
            <person name="Wilson R.K."/>
        </authorList>
    </citation>
    <scope>NUCLEOTIDE SEQUENCE [LARGE SCALE GENOMIC DNA]</scope>
    <source>
        <strain evidence="2 3">F0037</strain>
    </source>
</reference>
<dbReference type="SUPFAM" id="SSF54001">
    <property type="entry name" value="Cysteine proteinases"/>
    <property type="match status" value="1"/>
</dbReference>
<dbReference type="PANTHER" id="PTHR35532:SF5">
    <property type="entry name" value="CARBOHYDRATE-BINDING DOMAIN-CONTAINING PROTEIN"/>
    <property type="match status" value="1"/>
</dbReference>
<gene>
    <name evidence="2" type="ORF">HMPREF9134_00167</name>
</gene>
<comment type="caution">
    <text evidence="2">The sequence shown here is derived from an EMBL/GenBank/DDBJ whole genome shotgun (WGS) entry which is preliminary data.</text>
</comment>
<dbReference type="Gene3D" id="2.60.40.1120">
    <property type="entry name" value="Carboxypeptidase-like, regulatory domain"/>
    <property type="match status" value="1"/>
</dbReference>
<dbReference type="InterPro" id="IPR002931">
    <property type="entry name" value="Transglutaminase-like"/>
</dbReference>
<dbReference type="Pfam" id="PF01841">
    <property type="entry name" value="Transglut_core"/>
    <property type="match status" value="1"/>
</dbReference>
<dbReference type="Proteomes" id="UP000010408">
    <property type="component" value="Unassembled WGS sequence"/>
</dbReference>
<proteinExistence type="predicted"/>
<accession>L1NI56</accession>
<protein>
    <submittedName>
        <fullName evidence="2">Transglutaminase-like protein</fullName>
    </submittedName>
</protein>
<dbReference type="RefSeq" id="WP_005468290.1">
    <property type="nucleotide sequence ID" value="NZ_KB291038.1"/>
</dbReference>
<dbReference type="PANTHER" id="PTHR35532">
    <property type="entry name" value="SIMILAR TO POLYHYDROXYALKANOATE DEPOLYMERASE"/>
    <property type="match status" value="1"/>
</dbReference>